<protein>
    <recommendedName>
        <fullName evidence="1">AB hydrolase-1 domain-containing protein</fullName>
    </recommendedName>
</protein>
<dbReference type="SUPFAM" id="SSF53474">
    <property type="entry name" value="alpha/beta-Hydrolases"/>
    <property type="match status" value="1"/>
</dbReference>
<reference evidence="2 3" key="1">
    <citation type="journal article" date="2015" name="Genome Announc.">
        <title>Draft Genome Sequence and Gene Annotation of the Entomopathogenic Fungus Verticillium hemipterigenum.</title>
        <authorList>
            <person name="Horn F."/>
            <person name="Habel A."/>
            <person name="Scharf D.H."/>
            <person name="Dworschak J."/>
            <person name="Brakhage A.A."/>
            <person name="Guthke R."/>
            <person name="Hertweck C."/>
            <person name="Linde J."/>
        </authorList>
    </citation>
    <scope>NUCLEOTIDE SEQUENCE [LARGE SCALE GENOMIC DNA]</scope>
</reference>
<dbReference type="AlphaFoldDB" id="A0A0A1TCX0"/>
<dbReference type="OrthoDB" id="408373at2759"/>
<dbReference type="PRINTS" id="PR00412">
    <property type="entry name" value="EPOXHYDRLASE"/>
</dbReference>
<dbReference type="EMBL" id="CDHN01000008">
    <property type="protein sequence ID" value="CEJ94896.1"/>
    <property type="molecule type" value="Genomic_DNA"/>
</dbReference>
<dbReference type="Proteomes" id="UP000039046">
    <property type="component" value="Unassembled WGS sequence"/>
</dbReference>
<gene>
    <name evidence="2" type="ORF">VHEMI10403</name>
</gene>
<dbReference type="STRING" id="1531966.A0A0A1TCX0"/>
<dbReference type="InterPro" id="IPR050266">
    <property type="entry name" value="AB_hydrolase_sf"/>
</dbReference>
<name>A0A0A1TCX0_9HYPO</name>
<dbReference type="InterPro" id="IPR000639">
    <property type="entry name" value="Epox_hydrolase-like"/>
</dbReference>
<feature type="domain" description="AB hydrolase-1" evidence="1">
    <location>
        <begin position="63"/>
        <end position="340"/>
    </location>
</feature>
<evidence type="ECO:0000313" key="3">
    <source>
        <dbReference type="Proteomes" id="UP000039046"/>
    </source>
</evidence>
<evidence type="ECO:0000313" key="2">
    <source>
        <dbReference type="EMBL" id="CEJ94896.1"/>
    </source>
</evidence>
<dbReference type="HOGENOM" id="CLU_020336_7_0_1"/>
<keyword evidence="3" id="KW-1185">Reference proteome</keyword>
<dbReference type="Pfam" id="PF00561">
    <property type="entry name" value="Abhydrolase_1"/>
    <property type="match status" value="1"/>
</dbReference>
<dbReference type="GO" id="GO:0046464">
    <property type="term" value="P:acylglycerol catabolic process"/>
    <property type="evidence" value="ECO:0007669"/>
    <property type="project" value="TreeGrafter"/>
</dbReference>
<dbReference type="Gene3D" id="3.40.50.1820">
    <property type="entry name" value="alpha/beta hydrolase"/>
    <property type="match status" value="1"/>
</dbReference>
<dbReference type="InterPro" id="IPR029058">
    <property type="entry name" value="AB_hydrolase_fold"/>
</dbReference>
<dbReference type="PANTHER" id="PTHR43798">
    <property type="entry name" value="MONOACYLGLYCEROL LIPASE"/>
    <property type="match status" value="1"/>
</dbReference>
<dbReference type="InterPro" id="IPR000073">
    <property type="entry name" value="AB_hydrolase_1"/>
</dbReference>
<dbReference type="PANTHER" id="PTHR43798:SF33">
    <property type="entry name" value="HYDROLASE, PUTATIVE (AFU_ORTHOLOGUE AFUA_2G14860)-RELATED"/>
    <property type="match status" value="1"/>
</dbReference>
<dbReference type="GO" id="GO:0047372">
    <property type="term" value="F:monoacylglycerol lipase activity"/>
    <property type="evidence" value="ECO:0007669"/>
    <property type="project" value="TreeGrafter"/>
</dbReference>
<organism evidence="2 3">
    <name type="scientific">[Torrubiella] hemipterigena</name>
    <dbReference type="NCBI Taxonomy" id="1531966"/>
    <lineage>
        <taxon>Eukaryota</taxon>
        <taxon>Fungi</taxon>
        <taxon>Dikarya</taxon>
        <taxon>Ascomycota</taxon>
        <taxon>Pezizomycotina</taxon>
        <taxon>Sordariomycetes</taxon>
        <taxon>Hypocreomycetidae</taxon>
        <taxon>Hypocreales</taxon>
        <taxon>Clavicipitaceae</taxon>
        <taxon>Clavicipitaceae incertae sedis</taxon>
        <taxon>'Torrubiella' clade</taxon>
    </lineage>
</organism>
<dbReference type="GO" id="GO:0016020">
    <property type="term" value="C:membrane"/>
    <property type="evidence" value="ECO:0007669"/>
    <property type="project" value="TreeGrafter"/>
</dbReference>
<sequence>MPTYIYIYSITSARKPTRSSTISLSLQNHQDFIMDTSTYKTVTTSRGYEYSYYVSAQKGPKFPVLFLHGFPDYADMWTEQIKAFEQQGHTCIAPDMLGYGKTAKPLDGEAYNSEGISQDVADILEAENVSKALIVGHDWGAYLAGRFVNWQPSKSLGLVVTNVAHRAPTEINLPDANARLKATLGYEPLGYWAFMVQPDGPALIEDKIESFFSLLFAEDDSIWKTDLTPTGKLEEWLKVDRKAQIASYITPETKSHIIRRWLEDGFAGKVGWYKAMMENTHWNHEKKLTADAIRIKVPALFLGGARDAPAPAVLGELAMKPLCDDYTGVTIDSAHWMLRERPQEWLENVQDWIQKKF</sequence>
<proteinExistence type="predicted"/>
<accession>A0A0A1TCX0</accession>
<evidence type="ECO:0000259" key="1">
    <source>
        <dbReference type="Pfam" id="PF00561"/>
    </source>
</evidence>